<feature type="region of interest" description="Disordered" evidence="5">
    <location>
        <begin position="114"/>
        <end position="150"/>
    </location>
</feature>
<feature type="region of interest" description="Disordered" evidence="5">
    <location>
        <begin position="279"/>
        <end position="309"/>
    </location>
</feature>
<dbReference type="GO" id="GO:0043161">
    <property type="term" value="P:proteasome-mediated ubiquitin-dependent protein catabolic process"/>
    <property type="evidence" value="ECO:0007669"/>
    <property type="project" value="TreeGrafter"/>
</dbReference>
<feature type="transmembrane region" description="Helical" evidence="6">
    <location>
        <begin position="498"/>
        <end position="517"/>
    </location>
</feature>
<evidence type="ECO:0000256" key="5">
    <source>
        <dbReference type="SAM" id="MobiDB-lite"/>
    </source>
</evidence>
<feature type="compositionally biased region" description="Polar residues" evidence="5">
    <location>
        <begin position="20"/>
        <end position="31"/>
    </location>
</feature>
<keyword evidence="6" id="KW-0472">Membrane</keyword>
<gene>
    <name evidence="8" type="ORF">TTHERM_00238940</name>
</gene>
<evidence type="ECO:0000256" key="2">
    <source>
        <dbReference type="ARBA" id="ARBA00022771"/>
    </source>
</evidence>
<dbReference type="Proteomes" id="UP000009168">
    <property type="component" value="Unassembled WGS sequence"/>
</dbReference>
<dbReference type="SUPFAM" id="SSF57850">
    <property type="entry name" value="RING/U-box"/>
    <property type="match status" value="1"/>
</dbReference>
<dbReference type="Gene3D" id="3.30.40.10">
    <property type="entry name" value="Zinc/RING finger domain, C3HC4 (zinc finger)"/>
    <property type="match status" value="1"/>
</dbReference>
<keyword evidence="9" id="KW-1185">Reference proteome</keyword>
<feature type="compositionally biased region" description="Acidic residues" evidence="5">
    <location>
        <begin position="882"/>
        <end position="897"/>
    </location>
</feature>
<feature type="region of interest" description="Disordered" evidence="5">
    <location>
        <begin position="1"/>
        <end position="31"/>
    </location>
</feature>
<feature type="domain" description="RING-type" evidence="7">
    <location>
        <begin position="657"/>
        <end position="698"/>
    </location>
</feature>
<proteinExistence type="predicted"/>
<evidence type="ECO:0000256" key="1">
    <source>
        <dbReference type="ARBA" id="ARBA00022723"/>
    </source>
</evidence>
<feature type="transmembrane region" description="Helical" evidence="6">
    <location>
        <begin position="342"/>
        <end position="361"/>
    </location>
</feature>
<evidence type="ECO:0000259" key="7">
    <source>
        <dbReference type="PROSITE" id="PS50089"/>
    </source>
</evidence>
<dbReference type="STRING" id="312017.I7M3Z0"/>
<dbReference type="eggNOG" id="KOG0802">
    <property type="taxonomic scope" value="Eukaryota"/>
</dbReference>
<keyword evidence="3" id="KW-0862">Zinc</keyword>
<keyword evidence="6" id="KW-1133">Transmembrane helix</keyword>
<dbReference type="PANTHER" id="PTHR22763">
    <property type="entry name" value="RING ZINC FINGER PROTEIN"/>
    <property type="match status" value="1"/>
</dbReference>
<dbReference type="InterPro" id="IPR050731">
    <property type="entry name" value="HRD1_E3_ubiq-ligases"/>
</dbReference>
<dbReference type="SMART" id="SM00184">
    <property type="entry name" value="RING"/>
    <property type="match status" value="1"/>
</dbReference>
<dbReference type="Pfam" id="PF13639">
    <property type="entry name" value="zf-RING_2"/>
    <property type="match status" value="1"/>
</dbReference>
<feature type="region of interest" description="Disordered" evidence="5">
    <location>
        <begin position="740"/>
        <end position="759"/>
    </location>
</feature>
<dbReference type="GO" id="GO:0012505">
    <property type="term" value="C:endomembrane system"/>
    <property type="evidence" value="ECO:0007669"/>
    <property type="project" value="TreeGrafter"/>
</dbReference>
<evidence type="ECO:0000313" key="9">
    <source>
        <dbReference type="Proteomes" id="UP000009168"/>
    </source>
</evidence>
<dbReference type="InterPro" id="IPR001841">
    <property type="entry name" value="Znf_RING"/>
</dbReference>
<dbReference type="GO" id="GO:0061630">
    <property type="term" value="F:ubiquitin protein ligase activity"/>
    <property type="evidence" value="ECO:0007669"/>
    <property type="project" value="TreeGrafter"/>
</dbReference>
<dbReference type="KEGG" id="tet:TTHERM_00238940"/>
<dbReference type="OrthoDB" id="8062037at2759"/>
<evidence type="ECO:0000313" key="8">
    <source>
        <dbReference type="EMBL" id="EAS04574.2"/>
    </source>
</evidence>
<dbReference type="InParanoid" id="I7M3Z0"/>
<keyword evidence="2 4" id="KW-0863">Zinc-finger</keyword>
<feature type="region of interest" description="Disordered" evidence="5">
    <location>
        <begin position="1037"/>
        <end position="1065"/>
    </location>
</feature>
<protein>
    <submittedName>
        <fullName evidence="8">C3HC4 type (RING finger) zinc finger protein</fullName>
    </submittedName>
</protein>
<reference evidence="9" key="1">
    <citation type="journal article" date="2006" name="PLoS Biol.">
        <title>Macronuclear genome sequence of the ciliate Tetrahymena thermophila, a model eukaryote.</title>
        <authorList>
            <person name="Eisen J.A."/>
            <person name="Coyne R.S."/>
            <person name="Wu M."/>
            <person name="Wu D."/>
            <person name="Thiagarajan M."/>
            <person name="Wortman J.R."/>
            <person name="Badger J.H."/>
            <person name="Ren Q."/>
            <person name="Amedeo P."/>
            <person name="Jones K.M."/>
            <person name="Tallon L.J."/>
            <person name="Delcher A.L."/>
            <person name="Salzberg S.L."/>
            <person name="Silva J.C."/>
            <person name="Haas B.J."/>
            <person name="Majoros W.H."/>
            <person name="Farzad M."/>
            <person name="Carlton J.M."/>
            <person name="Smith R.K. Jr."/>
            <person name="Garg J."/>
            <person name="Pearlman R.E."/>
            <person name="Karrer K.M."/>
            <person name="Sun L."/>
            <person name="Manning G."/>
            <person name="Elde N.C."/>
            <person name="Turkewitz A.P."/>
            <person name="Asai D.J."/>
            <person name="Wilkes D.E."/>
            <person name="Wang Y."/>
            <person name="Cai H."/>
            <person name="Collins K."/>
            <person name="Stewart B.A."/>
            <person name="Lee S.R."/>
            <person name="Wilamowska K."/>
            <person name="Weinberg Z."/>
            <person name="Ruzzo W.L."/>
            <person name="Wloga D."/>
            <person name="Gaertig J."/>
            <person name="Frankel J."/>
            <person name="Tsao C.-C."/>
            <person name="Gorovsky M.A."/>
            <person name="Keeling P.J."/>
            <person name="Waller R.F."/>
            <person name="Patron N.J."/>
            <person name="Cherry J.M."/>
            <person name="Stover N.A."/>
            <person name="Krieger C.J."/>
            <person name="del Toro C."/>
            <person name="Ryder H.F."/>
            <person name="Williamson S.C."/>
            <person name="Barbeau R.A."/>
            <person name="Hamilton E.P."/>
            <person name="Orias E."/>
        </authorList>
    </citation>
    <scope>NUCLEOTIDE SEQUENCE [LARGE SCALE GENOMIC DNA]</scope>
    <source>
        <strain evidence="9">SB210</strain>
    </source>
</reference>
<feature type="compositionally biased region" description="Low complexity" evidence="5">
    <location>
        <begin position="279"/>
        <end position="307"/>
    </location>
</feature>
<feature type="compositionally biased region" description="Polar residues" evidence="5">
    <location>
        <begin position="865"/>
        <end position="878"/>
    </location>
</feature>
<accession>I7M3Z0</accession>
<feature type="compositionally biased region" description="Low complexity" evidence="5">
    <location>
        <begin position="741"/>
        <end position="759"/>
    </location>
</feature>
<organism evidence="8 9">
    <name type="scientific">Tetrahymena thermophila (strain SB210)</name>
    <dbReference type="NCBI Taxonomy" id="312017"/>
    <lineage>
        <taxon>Eukaryota</taxon>
        <taxon>Sar</taxon>
        <taxon>Alveolata</taxon>
        <taxon>Ciliophora</taxon>
        <taxon>Intramacronucleata</taxon>
        <taxon>Oligohymenophorea</taxon>
        <taxon>Hymenostomatida</taxon>
        <taxon>Tetrahymenina</taxon>
        <taxon>Tetrahymenidae</taxon>
        <taxon>Tetrahymena</taxon>
    </lineage>
</organism>
<keyword evidence="6" id="KW-0812">Transmembrane</keyword>
<evidence type="ECO:0000256" key="4">
    <source>
        <dbReference type="PROSITE-ProRule" id="PRU00175"/>
    </source>
</evidence>
<dbReference type="GeneID" id="7829214"/>
<keyword evidence="1" id="KW-0479">Metal-binding</keyword>
<evidence type="ECO:0000256" key="3">
    <source>
        <dbReference type="ARBA" id="ARBA00022833"/>
    </source>
</evidence>
<feature type="compositionally biased region" description="Basic and acidic residues" evidence="5">
    <location>
        <begin position="1037"/>
        <end position="1052"/>
    </location>
</feature>
<dbReference type="RefSeq" id="XP_001024819.2">
    <property type="nucleotide sequence ID" value="XM_001024819.3"/>
</dbReference>
<dbReference type="PROSITE" id="PS50089">
    <property type="entry name" value="ZF_RING_2"/>
    <property type="match status" value="1"/>
</dbReference>
<feature type="compositionally biased region" description="Polar residues" evidence="5">
    <location>
        <begin position="1"/>
        <end position="10"/>
    </location>
</feature>
<name>I7M3Z0_TETTS</name>
<evidence type="ECO:0000256" key="6">
    <source>
        <dbReference type="SAM" id="Phobius"/>
    </source>
</evidence>
<feature type="region of interest" description="Disordered" evidence="5">
    <location>
        <begin position="865"/>
        <end position="904"/>
    </location>
</feature>
<dbReference type="EMBL" id="GG662443">
    <property type="protein sequence ID" value="EAS04574.2"/>
    <property type="molecule type" value="Genomic_DNA"/>
</dbReference>
<feature type="compositionally biased region" description="Basic and acidic residues" evidence="5">
    <location>
        <begin position="114"/>
        <end position="133"/>
    </location>
</feature>
<feature type="region of interest" description="Disordered" evidence="5">
    <location>
        <begin position="1265"/>
        <end position="1284"/>
    </location>
</feature>
<feature type="transmembrane region" description="Helical" evidence="6">
    <location>
        <begin position="384"/>
        <end position="407"/>
    </location>
</feature>
<dbReference type="InterPro" id="IPR013083">
    <property type="entry name" value="Znf_RING/FYVE/PHD"/>
</dbReference>
<dbReference type="CDD" id="cd16448">
    <property type="entry name" value="RING-H2"/>
    <property type="match status" value="1"/>
</dbReference>
<feature type="compositionally biased region" description="Acidic residues" evidence="5">
    <location>
        <begin position="134"/>
        <end position="150"/>
    </location>
</feature>
<sequence>MSRNYSSNEITRIFNMKPNPMNSQNEGSNDNLQEERTIKEIQNISPLNHPYFPRINNKYSNTLTQKNPLQNFIQQQNFDDQLIKMKQADENLEGLTLEDIVQKQEKQQNILLEESKDQNIEHNQQHIDSKQCEEQDEEEEEEEEEEENDYEFQYNQNLNSQRNNMTDELGNFVFHQQAQQDLFIDKLNKLTTVFEQISSDMKIQQYIEPEELLKIRNILNFLQQIKSKIEDDENNSSLKQAYIQELQSFISGFGDHKNYNDYYQDLYLQAVQREKQAISEQQNQQQENLHQSDQSSNQEQQANEQADLQSNRESFSFRDYIKNCILKTYQSIQGFMKNPLNILRCLLLALTLLFFSSYFSIPDMTKQPPSEIFNWLAYNRESRMLVVTGGLSFCSFILFGVRQLYITVIGAMRSDQEKAVLNLYLEQNPILHISIIYMTDPNIIPQKFDLAVWLCFYFTFSTFKIFHSICSQQLKMILQNINDDYQEELRCIKKIQRFSAILFLANLWICAIGLWTFSMSGYYKLSLLFYEGILFGFDSFKIVICTTKLCDHMNFYVNYNTEEIHDPFFKRETLFDSFQHIVQLFHFIQLIYNYFFKLDYQFIMHLWLLYLFKKINISLRQLKNNFQAYRRYRNIQLNLDIMFPKVDISQLQSDDVCSICHDELIVARRIETCGHKFHIKCLFKWLKSQQNSRCPICRSEIPNLNFDNIANKPGIFTSAIDFLARFLMPTINFIFEPRAPQQNENQGGNNQNDENENNNNQEVQADDQQIDQQQNLQNANGQENQLESQINNNLTLQDILNQNLFEGDERDVLMYQHLSQLIAQQNQDKKVESESKEDELQQLQAQRQSLRENIFQIFKQRMLENQNQKDNSVNNDQNKQAEDDEEYEDEEEQEGYENFEFNEQGLHTNLNEYDKEMYNMSQTKEQLLNLQNEFLSLQDIIMQKDSNIDTELVLKQFQQRLEREQSKLINFLMNKIIYNEEQGTLQDENQIINQEKSVDQSETKLQNNDQNMNEVIKNNEDNQISKDYLLDNLKNEESQHSEDAEDQQKQGKDEEEEKFSDNNINSKGQIQLCSNDQALLFDHEFFQHTQLNKEVVKLDTENNSSQKDTILKEKFNNDLVNDEIQKIEQSDEIQNFANEQEEVKQSVGENQMVQDIKDLQDNLLNNEKTDLNNIEQIEYSYQTQFGIDLSSQNKQQNLNDQDLQLNQPLIDEGLKEQNTETYNIQNDINFLNDEKIEIYEDNIEKLVQQQNFNEDILEQQTHIDSIQQNQDKAQHSEQSEQEQI</sequence>
<dbReference type="GO" id="GO:0008270">
    <property type="term" value="F:zinc ion binding"/>
    <property type="evidence" value="ECO:0007669"/>
    <property type="project" value="UniProtKB-KW"/>
</dbReference>